<dbReference type="InterPro" id="IPR004879">
    <property type="entry name" value="Ssp411-like_TRX"/>
</dbReference>
<evidence type="ECO:0000313" key="3">
    <source>
        <dbReference type="Proteomes" id="UP000291343"/>
    </source>
</evidence>
<dbReference type="InParanoid" id="A0A482XNZ3"/>
<proteinExistence type="predicted"/>
<keyword evidence="3" id="KW-1185">Reference proteome</keyword>
<protein>
    <recommendedName>
        <fullName evidence="1">Spermatogenesis-associated protein 20-like TRX domain-containing protein</fullName>
    </recommendedName>
</protein>
<dbReference type="GO" id="GO:0005975">
    <property type="term" value="P:carbohydrate metabolic process"/>
    <property type="evidence" value="ECO:0007669"/>
    <property type="project" value="InterPro"/>
</dbReference>
<gene>
    <name evidence="2" type="ORF">LSTR_LSTR014375</name>
</gene>
<dbReference type="Proteomes" id="UP000291343">
    <property type="component" value="Unassembled WGS sequence"/>
</dbReference>
<dbReference type="Pfam" id="PF03190">
    <property type="entry name" value="Thioredox_DsbH"/>
    <property type="match status" value="1"/>
</dbReference>
<dbReference type="InterPro" id="IPR024705">
    <property type="entry name" value="Ssp411"/>
</dbReference>
<dbReference type="OrthoDB" id="1923667at2759"/>
<accession>A0A482XNZ3</accession>
<feature type="domain" description="Spermatogenesis-associated protein 20-like TRX" evidence="1">
    <location>
        <begin position="71"/>
        <end position="231"/>
    </location>
</feature>
<dbReference type="SMR" id="A0A482XNZ3"/>
<dbReference type="EMBL" id="QKKF02004531">
    <property type="protein sequence ID" value="RZF47334.1"/>
    <property type="molecule type" value="Genomic_DNA"/>
</dbReference>
<dbReference type="CDD" id="cd02955">
    <property type="entry name" value="SSP411"/>
    <property type="match status" value="1"/>
</dbReference>
<dbReference type="FunCoup" id="A0A482XNZ3">
    <property type="interactions" value="772"/>
</dbReference>
<name>A0A482XNZ3_LAOST</name>
<dbReference type="PANTHER" id="PTHR42899">
    <property type="entry name" value="SPERMATOGENESIS-ASSOCIATED PROTEIN 20"/>
    <property type="match status" value="1"/>
</dbReference>
<dbReference type="STRING" id="195883.A0A482XNZ3"/>
<sequence>MFPGRLLQCPSFWNRIKNVKLGEGYGNVSHKFGSVALQNLTPVSNANFYRLISTHNALLSTLNMAHSEHRNRLANEKSPYLLQHAGNPVDWYPWGEEAFEKARSEDKLIFLSVGYSTCHWCHVMEKESFENDSVAQLMNEHFVNVKVDREERPDVDRVYMSFVQVTSGGGGWPMSVFLTPDLKPVAGGTYFPPEDNWGRPGFKTVLLKVAKQWKEDRQKVNQTGTKIVDVLKKTTVFFDVGIADTSNAVPSSEECTMLCFQQLAGNYESLYGGFGLAPKFPQPSNVDFLLHLAAKSGSDSVQGREAAAIVAHTLKMMQRGGIHDHVAQGFARYSTDEKWHVPHFEKMLYDQGQLAVTYANAHLYFGSGAGEGQGDADTASLFAETVHDILAYVSRDLSHPEGGFYSAEDADSYPHEGAGEKREGAFCVWTHDEVSQLLAAPLDTKPELKLADLFCHHYHVKKNGNVDPNQDPHNELTNQNVLIVKSSEEETAARFGVGVDQARAALAEARQLLFDARLKRPRPHLDNKIITAWNGLMISGYAHAANALNNENYKKRAIQAADFIKKYLYDRTEKKLLRSCYTDSDGSIVQISSPIGGFLDDYAFLIRGLIDLYEASFEPTWLEWAYELQQTQDSLFWDAGSAGYYSAPSTLHSQLLFRLKDDQDGAEPCGNSVSVDNLLRLSAILDLPDYWRKAGQVLSLYRSRLTTAPAALPHMCLALSVHSDSLTQIIVTGSRDNADTQRLLAAAHEHYLPGGVVILADADSSSVIYRHSQVIRRMKPIDDKATAYVCRKRTCSLPVTTAQELAALLAPRHSNN</sequence>
<organism evidence="2 3">
    <name type="scientific">Laodelphax striatellus</name>
    <name type="common">Small brown planthopper</name>
    <name type="synonym">Delphax striatella</name>
    <dbReference type="NCBI Taxonomy" id="195883"/>
    <lineage>
        <taxon>Eukaryota</taxon>
        <taxon>Metazoa</taxon>
        <taxon>Ecdysozoa</taxon>
        <taxon>Arthropoda</taxon>
        <taxon>Hexapoda</taxon>
        <taxon>Insecta</taxon>
        <taxon>Pterygota</taxon>
        <taxon>Neoptera</taxon>
        <taxon>Paraneoptera</taxon>
        <taxon>Hemiptera</taxon>
        <taxon>Auchenorrhyncha</taxon>
        <taxon>Fulgoroidea</taxon>
        <taxon>Delphacidae</taxon>
        <taxon>Criomorphinae</taxon>
        <taxon>Laodelphax</taxon>
    </lineage>
</organism>
<dbReference type="InterPro" id="IPR012341">
    <property type="entry name" value="6hp_glycosidase-like_sf"/>
</dbReference>
<dbReference type="AlphaFoldDB" id="A0A482XNZ3"/>
<dbReference type="InterPro" id="IPR008928">
    <property type="entry name" value="6-hairpin_glycosidase_sf"/>
</dbReference>
<dbReference type="InterPro" id="IPR036249">
    <property type="entry name" value="Thioredoxin-like_sf"/>
</dbReference>
<dbReference type="Gene3D" id="3.40.30.10">
    <property type="entry name" value="Glutaredoxin"/>
    <property type="match status" value="1"/>
</dbReference>
<dbReference type="PANTHER" id="PTHR42899:SF1">
    <property type="entry name" value="SPERMATOGENESIS-ASSOCIATED PROTEIN 20"/>
    <property type="match status" value="1"/>
</dbReference>
<evidence type="ECO:0000313" key="2">
    <source>
        <dbReference type="EMBL" id="RZF47334.1"/>
    </source>
</evidence>
<reference evidence="2 3" key="1">
    <citation type="journal article" date="2017" name="Gigascience">
        <title>Genome sequence of the small brown planthopper, Laodelphax striatellus.</title>
        <authorList>
            <person name="Zhu J."/>
            <person name="Jiang F."/>
            <person name="Wang X."/>
            <person name="Yang P."/>
            <person name="Bao Y."/>
            <person name="Zhao W."/>
            <person name="Wang W."/>
            <person name="Lu H."/>
            <person name="Wang Q."/>
            <person name="Cui N."/>
            <person name="Li J."/>
            <person name="Chen X."/>
            <person name="Luo L."/>
            <person name="Yu J."/>
            <person name="Kang L."/>
            <person name="Cui F."/>
        </authorList>
    </citation>
    <scope>NUCLEOTIDE SEQUENCE [LARGE SCALE GENOMIC DNA]</scope>
    <source>
        <strain evidence="2">Lst14</strain>
    </source>
</reference>
<dbReference type="SUPFAM" id="SSF52833">
    <property type="entry name" value="Thioredoxin-like"/>
    <property type="match status" value="1"/>
</dbReference>
<dbReference type="PIRSF" id="PIRSF006402">
    <property type="entry name" value="UCP006402_thioredoxin"/>
    <property type="match status" value="1"/>
</dbReference>
<comment type="caution">
    <text evidence="2">The sequence shown here is derived from an EMBL/GenBank/DDBJ whole genome shotgun (WGS) entry which is preliminary data.</text>
</comment>
<dbReference type="SUPFAM" id="SSF48208">
    <property type="entry name" value="Six-hairpin glycosidases"/>
    <property type="match status" value="1"/>
</dbReference>
<evidence type="ECO:0000259" key="1">
    <source>
        <dbReference type="Pfam" id="PF03190"/>
    </source>
</evidence>
<dbReference type="Gene3D" id="1.50.10.10">
    <property type="match status" value="1"/>
</dbReference>